<protein>
    <submittedName>
        <fullName evidence="2">Uncharacterized protein</fullName>
    </submittedName>
</protein>
<sequence length="48" mass="5862">MEKLDQEVDTMRQELERQLQQQAHNKWQARVDALQQERFGDYQEEEVG</sequence>
<feature type="coiled-coil region" evidence="1">
    <location>
        <begin position="1"/>
        <end position="37"/>
    </location>
</feature>
<accession>A0ABD7EQH4</accession>
<evidence type="ECO:0000313" key="2">
    <source>
        <dbReference type="EMBL" id="QWL63405.1"/>
    </source>
</evidence>
<evidence type="ECO:0000313" key="3">
    <source>
        <dbReference type="Proteomes" id="UP000679312"/>
    </source>
</evidence>
<keyword evidence="1" id="KW-0175">Coiled coil</keyword>
<name>A0ABD7EQH4_AERJA</name>
<dbReference type="RefSeq" id="WP_215801530.1">
    <property type="nucleotide sequence ID" value="NZ_CP053881.1"/>
</dbReference>
<evidence type="ECO:0000256" key="1">
    <source>
        <dbReference type="SAM" id="Coils"/>
    </source>
</evidence>
<dbReference type="EMBL" id="CP053881">
    <property type="protein sequence ID" value="QWL63405.1"/>
    <property type="molecule type" value="Genomic_DNA"/>
</dbReference>
<dbReference type="Proteomes" id="UP000679312">
    <property type="component" value="Chromosome"/>
</dbReference>
<organism evidence="2 3">
    <name type="scientific">Aeromonas jandaei</name>
    <dbReference type="NCBI Taxonomy" id="650"/>
    <lineage>
        <taxon>Bacteria</taxon>
        <taxon>Pseudomonadati</taxon>
        <taxon>Pseudomonadota</taxon>
        <taxon>Gammaproteobacteria</taxon>
        <taxon>Aeromonadales</taxon>
        <taxon>Aeromonadaceae</taxon>
        <taxon>Aeromonas</taxon>
    </lineage>
</organism>
<dbReference type="AlphaFoldDB" id="A0ABD7EQH4"/>
<proteinExistence type="predicted"/>
<gene>
    <name evidence="2" type="ORF">HQ399_14655</name>
</gene>
<reference evidence="2 3" key="1">
    <citation type="journal article" date="2021" name="Front. Microbiol.">
        <title>Prevalence and Genetic Analysis of Chromosomal mcr-3/7 in Aeromonas From U.S. Animal-Derived Samples.</title>
        <authorList>
            <person name="Wang Y."/>
            <person name="Hou N."/>
            <person name="Rasooly R."/>
            <person name="Gu Y."/>
            <person name="He X."/>
        </authorList>
    </citation>
    <scope>NUCLEOTIDE SEQUENCE [LARGE SCALE GENOMIC DNA]</scope>
    <source>
        <strain evidence="2 3">4608</strain>
    </source>
</reference>